<dbReference type="GO" id="GO:0031418">
    <property type="term" value="F:L-ascorbic acid binding"/>
    <property type="evidence" value="ECO:0007669"/>
    <property type="project" value="InterPro"/>
</dbReference>
<keyword evidence="3" id="KW-0223">Dioxygenase</keyword>
<comment type="cofactor">
    <cofactor evidence="1">
        <name>L-ascorbate</name>
        <dbReference type="ChEBI" id="CHEBI:38290"/>
    </cofactor>
</comment>
<evidence type="ECO:0000313" key="7">
    <source>
        <dbReference type="EMBL" id="QBK91488.1"/>
    </source>
</evidence>
<evidence type="ECO:0000256" key="3">
    <source>
        <dbReference type="ARBA" id="ARBA00022964"/>
    </source>
</evidence>
<name>A0A481Z6L3_9VIRU</name>
<proteinExistence type="predicted"/>
<dbReference type="InterPro" id="IPR006620">
    <property type="entry name" value="Pro_4_hyd_alph"/>
</dbReference>
<evidence type="ECO:0000259" key="6">
    <source>
        <dbReference type="PROSITE" id="PS51471"/>
    </source>
</evidence>
<keyword evidence="5" id="KW-0408">Iron</keyword>
<organism evidence="7">
    <name type="scientific">Pithovirus LCPAC302</name>
    <dbReference type="NCBI Taxonomy" id="2506593"/>
    <lineage>
        <taxon>Viruses</taxon>
        <taxon>Pithoviruses</taxon>
    </lineage>
</organism>
<keyword evidence="2" id="KW-0479">Metal-binding</keyword>
<dbReference type="InterPro" id="IPR045054">
    <property type="entry name" value="P4HA-like"/>
</dbReference>
<dbReference type="Pfam" id="PF13640">
    <property type="entry name" value="2OG-FeII_Oxy_3"/>
    <property type="match status" value="1"/>
</dbReference>
<evidence type="ECO:0000256" key="5">
    <source>
        <dbReference type="ARBA" id="ARBA00023004"/>
    </source>
</evidence>
<evidence type="ECO:0000256" key="1">
    <source>
        <dbReference type="ARBA" id="ARBA00001961"/>
    </source>
</evidence>
<dbReference type="SMART" id="SM00702">
    <property type="entry name" value="P4Hc"/>
    <property type="match status" value="1"/>
</dbReference>
<dbReference type="Gene3D" id="2.60.120.620">
    <property type="entry name" value="q2cbj1_9rhob like domain"/>
    <property type="match status" value="1"/>
</dbReference>
<dbReference type="GO" id="GO:0005506">
    <property type="term" value="F:iron ion binding"/>
    <property type="evidence" value="ECO:0007669"/>
    <property type="project" value="InterPro"/>
</dbReference>
<dbReference type="GO" id="GO:0004656">
    <property type="term" value="F:procollagen-proline 4-dioxygenase activity"/>
    <property type="evidence" value="ECO:0007669"/>
    <property type="project" value="TreeGrafter"/>
</dbReference>
<reference evidence="7" key="1">
    <citation type="journal article" date="2019" name="MBio">
        <title>Virus Genomes from Deep Sea Sediments Expand the Ocean Megavirome and Support Independent Origins of Viral Gigantism.</title>
        <authorList>
            <person name="Backstrom D."/>
            <person name="Yutin N."/>
            <person name="Jorgensen S.L."/>
            <person name="Dharamshi J."/>
            <person name="Homa F."/>
            <person name="Zaremba-Niedwiedzka K."/>
            <person name="Spang A."/>
            <person name="Wolf Y.I."/>
            <person name="Koonin E.V."/>
            <person name="Ettema T.J."/>
        </authorList>
    </citation>
    <scope>NUCLEOTIDE SEQUENCE</scope>
</reference>
<evidence type="ECO:0000256" key="2">
    <source>
        <dbReference type="ARBA" id="ARBA00022723"/>
    </source>
</evidence>
<protein>
    <submittedName>
        <fullName evidence="7">2OG-Fe(II) oxygenase superfamily protein</fullName>
    </submittedName>
</protein>
<sequence>MSYRAKINNPDSINKKYFPNGFKATVLHKKPYIVKLRRFLNTEEIEALMALGKGKFNQSTIILDDTMTLSNTRTSHTAFITDDGHKKKYSSSIDNVLKKVCYLVGCERNKIENLMIVRYKEGQEYYNHHDFFEEDFTEMLEDGGQRSATFFCYLNSLDEGEGGETEFPLLGVKSKPSRGTGIFWWDTKKDGTVISKTLHRGNPVVGKGKVKYGLNIWSRSKGW</sequence>
<dbReference type="InterPro" id="IPR005123">
    <property type="entry name" value="Oxoglu/Fe-dep_dioxygenase_dom"/>
</dbReference>
<dbReference type="InterPro" id="IPR044862">
    <property type="entry name" value="Pro_4_hyd_alph_FE2OG_OXY"/>
</dbReference>
<dbReference type="PROSITE" id="PS51471">
    <property type="entry name" value="FE2OG_OXY"/>
    <property type="match status" value="1"/>
</dbReference>
<keyword evidence="4" id="KW-0560">Oxidoreductase</keyword>
<evidence type="ECO:0000256" key="4">
    <source>
        <dbReference type="ARBA" id="ARBA00023002"/>
    </source>
</evidence>
<accession>A0A481Z6L3</accession>
<gene>
    <name evidence="7" type="ORF">LCPAC302_01080</name>
</gene>
<dbReference type="EMBL" id="MK500540">
    <property type="protein sequence ID" value="QBK91488.1"/>
    <property type="molecule type" value="Genomic_DNA"/>
</dbReference>
<feature type="domain" description="Fe2OG dioxygenase" evidence="6">
    <location>
        <begin position="110"/>
        <end position="220"/>
    </location>
</feature>
<dbReference type="PANTHER" id="PTHR10869:SF246">
    <property type="entry name" value="TRANSMEMBRANE PROLYL 4-HYDROXYLASE"/>
    <property type="match status" value="1"/>
</dbReference>
<dbReference type="PANTHER" id="PTHR10869">
    <property type="entry name" value="PROLYL 4-HYDROXYLASE ALPHA SUBUNIT"/>
    <property type="match status" value="1"/>
</dbReference>